<feature type="domain" description="Rhamnogalacturonase A/B/Epimerase-like pectate lyase" evidence="2">
    <location>
        <begin position="51"/>
        <end position="115"/>
    </location>
</feature>
<dbReference type="InterPro" id="IPR012334">
    <property type="entry name" value="Pectin_lyas_fold"/>
</dbReference>
<sequence length="455" mass="48166">MNSNDKKISRRKVIAKMSAAGMALLGAPLLAGASNLPTATQASARGGFDGIVNVLDYGAKGDGSSDDTIAIQTALNSGAGSVLIPVGDYKITSTIVIPEKVTLRGIGRFSRIIKYFDGDMIRMHDQAKILEIELDGRGKFFGGRGVIIDSGSNQKILDSSIVNTRSYCVEYVHSGDGKISTIDKCLMYTLTLFELPAIKFPDMEANGDRKIISVDCGGGLLANFAGCSTVLVVNCNMIGVIFTPNSKKVSLIGNRIAGGTVGINVEIYGINHTVIGNIVATPIIVKADSGGSVIMGNVAKVIDESHGKNKIDVDTPGLTLINNYGGTHPDSSAIVMGGGGQSPNAASISFGDGTGWRLNIGTRINDQFVPKFGFYDKGGLYFEPMNINHVSNGCVFTDSADRKLKFKDDRGQVHELSGTAIRFQGSSTATDLLSLRNDLNSLLEKLKASGLMNKR</sequence>
<comment type="caution">
    <text evidence="3">The sequence shown here is derived from an EMBL/GenBank/DDBJ whole genome shotgun (WGS) entry which is preliminary data.</text>
</comment>
<dbReference type="Proteomes" id="UP000247476">
    <property type="component" value="Unassembled WGS sequence"/>
</dbReference>
<feature type="chain" id="PRO_5015868892" description="Rhamnogalacturonase A/B/Epimerase-like pectate lyase domain-containing protein" evidence="1">
    <location>
        <begin position="34"/>
        <end position="455"/>
    </location>
</feature>
<evidence type="ECO:0000256" key="1">
    <source>
        <dbReference type="SAM" id="SignalP"/>
    </source>
</evidence>
<accession>A0A2V5KXL6</accession>
<dbReference type="EMBL" id="QJVJ01000001">
    <property type="protein sequence ID" value="PYI57207.1"/>
    <property type="molecule type" value="Genomic_DNA"/>
</dbReference>
<feature type="signal peptide" evidence="1">
    <location>
        <begin position="1"/>
        <end position="33"/>
    </location>
</feature>
<dbReference type="Pfam" id="PF12708">
    <property type="entry name" value="Pect-lyase_RHGA_epim"/>
    <property type="match status" value="1"/>
</dbReference>
<protein>
    <recommendedName>
        <fullName evidence="2">Rhamnogalacturonase A/B/Epimerase-like pectate lyase domain-containing protein</fullName>
    </recommendedName>
</protein>
<evidence type="ECO:0000313" key="3">
    <source>
        <dbReference type="EMBL" id="PYI57207.1"/>
    </source>
</evidence>
<dbReference type="InterPro" id="IPR006311">
    <property type="entry name" value="TAT_signal"/>
</dbReference>
<dbReference type="InterPro" id="IPR011050">
    <property type="entry name" value="Pectin_lyase_fold/virulence"/>
</dbReference>
<reference evidence="3 4" key="1">
    <citation type="submission" date="2018-05" db="EMBL/GenBank/DDBJ databases">
        <title>Paenibacillus flagellatus sp. nov., isolated from selenium mineral soil.</title>
        <authorList>
            <person name="Dai X."/>
        </authorList>
    </citation>
    <scope>NUCLEOTIDE SEQUENCE [LARGE SCALE GENOMIC DNA]</scope>
    <source>
        <strain evidence="3 4">DXL2</strain>
    </source>
</reference>
<keyword evidence="1" id="KW-0732">Signal</keyword>
<dbReference type="PROSITE" id="PS51318">
    <property type="entry name" value="TAT"/>
    <property type="match status" value="1"/>
</dbReference>
<dbReference type="OrthoDB" id="9795222at2"/>
<organism evidence="3 4">
    <name type="scientific">Paenibacillus flagellatus</name>
    <dbReference type="NCBI Taxonomy" id="2211139"/>
    <lineage>
        <taxon>Bacteria</taxon>
        <taxon>Bacillati</taxon>
        <taxon>Bacillota</taxon>
        <taxon>Bacilli</taxon>
        <taxon>Bacillales</taxon>
        <taxon>Paenibacillaceae</taxon>
        <taxon>Paenibacillus</taxon>
    </lineage>
</organism>
<proteinExistence type="predicted"/>
<name>A0A2V5KXL6_9BACL</name>
<dbReference type="AlphaFoldDB" id="A0A2V5KXL6"/>
<dbReference type="RefSeq" id="WP_110838246.1">
    <property type="nucleotide sequence ID" value="NZ_QJVJ01000001.1"/>
</dbReference>
<evidence type="ECO:0000313" key="4">
    <source>
        <dbReference type="Proteomes" id="UP000247476"/>
    </source>
</evidence>
<keyword evidence="4" id="KW-1185">Reference proteome</keyword>
<gene>
    <name evidence="3" type="ORF">DLM86_01835</name>
</gene>
<dbReference type="InterPro" id="IPR024535">
    <property type="entry name" value="RHGA/B-epi-like_pectate_lyase"/>
</dbReference>
<evidence type="ECO:0000259" key="2">
    <source>
        <dbReference type="Pfam" id="PF12708"/>
    </source>
</evidence>
<dbReference type="SUPFAM" id="SSF51126">
    <property type="entry name" value="Pectin lyase-like"/>
    <property type="match status" value="1"/>
</dbReference>
<dbReference type="Gene3D" id="2.160.20.10">
    <property type="entry name" value="Single-stranded right-handed beta-helix, Pectin lyase-like"/>
    <property type="match status" value="1"/>
</dbReference>